<comment type="caution">
    <text evidence="2">The sequence shown here is derived from an EMBL/GenBank/DDBJ whole genome shotgun (WGS) entry which is preliminary data.</text>
</comment>
<dbReference type="Proteomes" id="UP000273641">
    <property type="component" value="Unassembled WGS sequence"/>
</dbReference>
<organism evidence="2 3">
    <name type="scientific">Clostridium perfringens</name>
    <dbReference type="NCBI Taxonomy" id="1502"/>
    <lineage>
        <taxon>Bacteria</taxon>
        <taxon>Bacillati</taxon>
        <taxon>Bacillota</taxon>
        <taxon>Clostridia</taxon>
        <taxon>Eubacteriales</taxon>
        <taxon>Clostridiaceae</taxon>
        <taxon>Clostridium</taxon>
    </lineage>
</organism>
<dbReference type="Pfam" id="PF00534">
    <property type="entry name" value="Glycos_transf_1"/>
    <property type="match status" value="1"/>
</dbReference>
<proteinExistence type="predicted"/>
<accession>A0AAE8FRK9</accession>
<feature type="domain" description="Glycosyl transferase family 1" evidence="1">
    <location>
        <begin position="45"/>
        <end position="210"/>
    </location>
</feature>
<dbReference type="PANTHER" id="PTHR12526">
    <property type="entry name" value="GLYCOSYLTRANSFERASE"/>
    <property type="match status" value="1"/>
</dbReference>
<evidence type="ECO:0000313" key="3">
    <source>
        <dbReference type="Proteomes" id="UP000273641"/>
    </source>
</evidence>
<dbReference type="RefSeq" id="WP_148087218.1">
    <property type="nucleotide sequence ID" value="NZ_JASNJJ010000062.1"/>
</dbReference>
<dbReference type="Gene3D" id="3.40.50.2000">
    <property type="entry name" value="Glycogen Phosphorylase B"/>
    <property type="match status" value="2"/>
</dbReference>
<dbReference type="InterPro" id="IPR001296">
    <property type="entry name" value="Glyco_trans_1"/>
</dbReference>
<sequence length="237" mass="27437">HNIACGSLVYDYYIKNTDYVNDKNITILSNAIDICDIKKYVNKNDNLREKFNIPGDKMILGFVGRLSEQKGIIPFIREISFNKEKFKDCKFLLVGSGEQEDKVKNLIKELDLEDLFILTGYQKNIYRFYPIIDILFLPSLYEGLPMVILEAMSFGKSIVSMDVGSINEVIENNENGLLVESNNLSEFIEQIDLLKSNNQKIEKFRINSIKTIEKNYDIKIYINKLNSLYDRICKKNG</sequence>
<protein>
    <submittedName>
        <fullName evidence="2">Glycosyltransferase family 1 protein</fullName>
    </submittedName>
</protein>
<dbReference type="SUPFAM" id="SSF53756">
    <property type="entry name" value="UDP-Glycosyltransferase/glycogen phosphorylase"/>
    <property type="match status" value="1"/>
</dbReference>
<gene>
    <name evidence="2" type="ORF">EHZ11_15835</name>
</gene>
<dbReference type="GO" id="GO:0016757">
    <property type="term" value="F:glycosyltransferase activity"/>
    <property type="evidence" value="ECO:0007669"/>
    <property type="project" value="InterPro"/>
</dbReference>
<evidence type="ECO:0000313" key="2">
    <source>
        <dbReference type="EMBL" id="RQN21881.1"/>
    </source>
</evidence>
<evidence type="ECO:0000259" key="1">
    <source>
        <dbReference type="Pfam" id="PF00534"/>
    </source>
</evidence>
<dbReference type="AlphaFoldDB" id="A0AAE8FRK9"/>
<name>A0AAE8FRK9_CLOPF</name>
<feature type="non-terminal residue" evidence="2">
    <location>
        <position position="1"/>
    </location>
</feature>
<dbReference type="EMBL" id="RQNR01000050">
    <property type="protein sequence ID" value="RQN21881.1"/>
    <property type="molecule type" value="Genomic_DNA"/>
</dbReference>
<reference evidence="2 3" key="1">
    <citation type="submission" date="2018-11" db="EMBL/GenBank/DDBJ databases">
        <title>Draft genome sequences of potential pathogenic Clostridium perfringens from environmental surface water in the North West Province, South Africa.</title>
        <authorList>
            <person name="Fourie J.C.J."/>
            <person name="Sanko T.J."/>
            <person name="Bezuidenhout C."/>
            <person name="Mienie C."/>
            <person name="Adeleke R."/>
        </authorList>
    </citation>
    <scope>NUCLEOTIDE SEQUENCE [LARGE SCALE GENOMIC DNA]</scope>
    <source>
        <strain evidence="2 3">SC4-C13</strain>
    </source>
</reference>